<proteinExistence type="predicted"/>
<dbReference type="GO" id="GO:0006207">
    <property type="term" value="P:'de novo' pyrimidine nucleobase biosynthetic process"/>
    <property type="evidence" value="ECO:0007669"/>
    <property type="project" value="TreeGrafter"/>
</dbReference>
<organism evidence="3">
    <name type="scientific">Chlamydomonas euryale</name>
    <dbReference type="NCBI Taxonomy" id="1486919"/>
    <lineage>
        <taxon>Eukaryota</taxon>
        <taxon>Viridiplantae</taxon>
        <taxon>Chlorophyta</taxon>
        <taxon>core chlorophytes</taxon>
        <taxon>Chlorophyceae</taxon>
        <taxon>CS clade</taxon>
        <taxon>Chlamydomonadales</taxon>
        <taxon>Chlamydomonadaceae</taxon>
        <taxon>Chlamydomonas</taxon>
    </lineage>
</organism>
<dbReference type="EMBL" id="HBEC01004352">
    <property type="protein sequence ID" value="CAD8281951.1"/>
    <property type="molecule type" value="Transcribed_RNA"/>
</dbReference>
<gene>
    <name evidence="3" type="ORF">CEUR00632_LOCUS1986</name>
</gene>
<comment type="pathway">
    <text evidence="2">Pyrimidine metabolism; UMP biosynthesis via de novo pathway.</text>
</comment>
<comment type="cofactor">
    <cofactor evidence="1">
        <name>FMN</name>
        <dbReference type="ChEBI" id="CHEBI:58210"/>
    </cofactor>
</comment>
<dbReference type="GO" id="GO:0009220">
    <property type="term" value="P:pyrimidine ribonucleotide biosynthetic process"/>
    <property type="evidence" value="ECO:0007669"/>
    <property type="project" value="TreeGrafter"/>
</dbReference>
<dbReference type="InterPro" id="IPR013785">
    <property type="entry name" value="Aldolase_TIM"/>
</dbReference>
<evidence type="ECO:0000256" key="2">
    <source>
        <dbReference type="ARBA" id="ARBA00004725"/>
    </source>
</evidence>
<reference evidence="3" key="1">
    <citation type="submission" date="2021-01" db="EMBL/GenBank/DDBJ databases">
        <authorList>
            <person name="Corre E."/>
            <person name="Pelletier E."/>
            <person name="Niang G."/>
            <person name="Scheremetjew M."/>
            <person name="Finn R."/>
            <person name="Kale V."/>
            <person name="Holt S."/>
            <person name="Cochrane G."/>
            <person name="Meng A."/>
            <person name="Brown T."/>
            <person name="Cohen L."/>
        </authorList>
    </citation>
    <scope>NUCLEOTIDE SEQUENCE</scope>
    <source>
        <strain evidence="3">CCMP219</strain>
    </source>
</reference>
<dbReference type="GO" id="GO:0005743">
    <property type="term" value="C:mitochondrial inner membrane"/>
    <property type="evidence" value="ECO:0007669"/>
    <property type="project" value="TreeGrafter"/>
</dbReference>
<dbReference type="Gene3D" id="3.20.20.70">
    <property type="entry name" value="Aldolase class I"/>
    <property type="match status" value="1"/>
</dbReference>
<dbReference type="SUPFAM" id="SSF51395">
    <property type="entry name" value="FMN-linked oxidoreductases"/>
    <property type="match status" value="1"/>
</dbReference>
<accession>A0A7R9YQL9</accession>
<evidence type="ECO:0000256" key="1">
    <source>
        <dbReference type="ARBA" id="ARBA00001917"/>
    </source>
</evidence>
<sequence>MALRAAAKLAVVAGVGGFAYYKTLAGPGMQFEALSAMGPAFRMLDAETSHNLGIKAAQWGLFPIDTRPEPASLRTRVWGLDFPNPVGAASGTQVGRRGGGELCAWGWQTAGGFILQARAGLPKSSGNRTGRAWREGGRVGLCACGWPAAGGCMRPCMGMRYAWRRFGGLFTVMDVHEHRCDAHACPCHLHAWPSNSHATGMHGRAMSMRAMQLDMCFRFTNGVLPCMHALA</sequence>
<dbReference type="PANTHER" id="PTHR48109">
    <property type="entry name" value="DIHYDROOROTATE DEHYDROGENASE (QUINONE), MITOCHONDRIAL-RELATED"/>
    <property type="match status" value="1"/>
</dbReference>
<dbReference type="PANTHER" id="PTHR48109:SF4">
    <property type="entry name" value="DIHYDROOROTATE DEHYDROGENASE (QUINONE), MITOCHONDRIAL"/>
    <property type="match status" value="1"/>
</dbReference>
<protein>
    <submittedName>
        <fullName evidence="3">Uncharacterized protein</fullName>
    </submittedName>
</protein>
<evidence type="ECO:0000313" key="3">
    <source>
        <dbReference type="EMBL" id="CAD8281951.1"/>
    </source>
</evidence>
<dbReference type="GO" id="GO:0004152">
    <property type="term" value="F:dihydroorotate dehydrogenase activity"/>
    <property type="evidence" value="ECO:0007669"/>
    <property type="project" value="TreeGrafter"/>
</dbReference>
<dbReference type="InterPro" id="IPR050074">
    <property type="entry name" value="DHO_dehydrogenase"/>
</dbReference>
<dbReference type="AlphaFoldDB" id="A0A7R9YQL9"/>
<name>A0A7R9YQL9_9CHLO</name>